<feature type="compositionally biased region" description="Basic residues" evidence="1">
    <location>
        <begin position="23"/>
        <end position="36"/>
    </location>
</feature>
<keyword evidence="3" id="KW-1185">Reference proteome</keyword>
<proteinExistence type="predicted"/>
<sequence length="271" mass="29511">MVPSILSIFKRSNSARSFEHTPRSSRRPTARIRIHHPSPYLGTPDAAHRSIEGHSSISSLDGNADYFVNSWGQGEEIVGDNGGAGGGMRRAESSGVQITVRNLGSEASFTFYGGDGGEAYGTIVEYDRHDNVDHDHDIHNAAQDITHGQTESLRKNNFVGVGRKLSVSLRRGVRRFSAEFARTIERALRKGSGTQEVRRVREEVRDWNKDAGMLGLPEFERIRWDSDVQVTAGVPVGLGINMGGGEGESGDVEGLGVPMYRVEAHEGGVIV</sequence>
<dbReference type="EMBL" id="MU007010">
    <property type="protein sequence ID" value="KAF2436649.1"/>
    <property type="molecule type" value="Genomic_DNA"/>
</dbReference>
<reference evidence="2" key="1">
    <citation type="journal article" date="2020" name="Stud. Mycol.">
        <title>101 Dothideomycetes genomes: a test case for predicting lifestyles and emergence of pathogens.</title>
        <authorList>
            <person name="Haridas S."/>
            <person name="Albert R."/>
            <person name="Binder M."/>
            <person name="Bloem J."/>
            <person name="Labutti K."/>
            <person name="Salamov A."/>
            <person name="Andreopoulos B."/>
            <person name="Baker S."/>
            <person name="Barry K."/>
            <person name="Bills G."/>
            <person name="Bluhm B."/>
            <person name="Cannon C."/>
            <person name="Castanera R."/>
            <person name="Culley D."/>
            <person name="Daum C."/>
            <person name="Ezra D."/>
            <person name="Gonzalez J."/>
            <person name="Henrissat B."/>
            <person name="Kuo A."/>
            <person name="Liang C."/>
            <person name="Lipzen A."/>
            <person name="Lutzoni F."/>
            <person name="Magnuson J."/>
            <person name="Mondo S."/>
            <person name="Nolan M."/>
            <person name="Ohm R."/>
            <person name="Pangilinan J."/>
            <person name="Park H.-J."/>
            <person name="Ramirez L."/>
            <person name="Alfaro M."/>
            <person name="Sun H."/>
            <person name="Tritt A."/>
            <person name="Yoshinaga Y."/>
            <person name="Zwiers L.-H."/>
            <person name="Turgeon B."/>
            <person name="Goodwin S."/>
            <person name="Spatafora J."/>
            <person name="Crous P."/>
            <person name="Grigoriev I."/>
        </authorList>
    </citation>
    <scope>NUCLEOTIDE SEQUENCE</scope>
    <source>
        <strain evidence="2">CBS 130266</strain>
    </source>
</reference>
<organism evidence="2 3">
    <name type="scientific">Tothia fuscella</name>
    <dbReference type="NCBI Taxonomy" id="1048955"/>
    <lineage>
        <taxon>Eukaryota</taxon>
        <taxon>Fungi</taxon>
        <taxon>Dikarya</taxon>
        <taxon>Ascomycota</taxon>
        <taxon>Pezizomycotina</taxon>
        <taxon>Dothideomycetes</taxon>
        <taxon>Pleosporomycetidae</taxon>
        <taxon>Venturiales</taxon>
        <taxon>Cylindrosympodiaceae</taxon>
        <taxon>Tothia</taxon>
    </lineage>
</organism>
<dbReference type="AlphaFoldDB" id="A0A9P4P4W4"/>
<evidence type="ECO:0000313" key="2">
    <source>
        <dbReference type="EMBL" id="KAF2436649.1"/>
    </source>
</evidence>
<protein>
    <submittedName>
        <fullName evidence="2">Uncharacterized protein</fullName>
    </submittedName>
</protein>
<name>A0A9P4P4W4_9PEZI</name>
<evidence type="ECO:0000256" key="1">
    <source>
        <dbReference type="SAM" id="MobiDB-lite"/>
    </source>
</evidence>
<feature type="region of interest" description="Disordered" evidence="1">
    <location>
        <begin position="16"/>
        <end position="42"/>
    </location>
</feature>
<dbReference type="Proteomes" id="UP000800235">
    <property type="component" value="Unassembled WGS sequence"/>
</dbReference>
<gene>
    <name evidence="2" type="ORF">EJ08DRAFT_155976</name>
</gene>
<comment type="caution">
    <text evidence="2">The sequence shown here is derived from an EMBL/GenBank/DDBJ whole genome shotgun (WGS) entry which is preliminary data.</text>
</comment>
<accession>A0A9P4P4W4</accession>
<evidence type="ECO:0000313" key="3">
    <source>
        <dbReference type="Proteomes" id="UP000800235"/>
    </source>
</evidence>